<dbReference type="GO" id="GO:0005737">
    <property type="term" value="C:cytoplasm"/>
    <property type="evidence" value="ECO:0007669"/>
    <property type="project" value="TreeGrafter"/>
</dbReference>
<gene>
    <name evidence="3" type="ORF">CTOB1V02_LOCUS3165</name>
</gene>
<sequence length="800" mass="86738">MSVGIASTSVPHFCSVPSFPQLDSNHPPSCARSEPAHSRDNSLAASSDDYGILSMTVRSTHSNPEQASSAYSTLPPSPSLVPSSSSANSGQTQRIHSWSNSFETLMQDPLGIAIFSDFLKQEFSGENIIFWSSVQEYKSLFRSPRGPIPEEGDPLPSEDVSRGSPIQRRKNLAGSIFERHLAPNAVDPVNVDSQARQRVSELISSSPLKENLFEETESQIYSLMKFDCYRRFLASDLYRVAHRDADLDPGQGKPKDEEKEPPSTGKSVGRRKSLLAWSRKGTRGQRGDKKTATPAGPPTSAQGGTSLNLPLGLETPVTTNGAVGPKQEPEVVPPPSFLPPTSSDDPICPPPSPPPGGGALCRLVLPDLSTTVVSVPQRETVGTFISKLLVRRGLSSYSAFDVFPVDSDEAIDLLGPAAALAARDLRVEARVTLAVELPSGQTVCLKTKPNVSSHGRSSPQGASQPPIECVRTACCLRIPTALGSVHAFLSVVHAFMSVLHAFMSVLHAFLSVVREDEDLRLGDALAPHLIGRRGKTPRVTLLGSPTALDLKGLIGALDGARLKVTLETDTRDGPRSTLSQFSRHPPAKGAALLDEITNRVFQDLMRVKDEPEGNSRIRNEETTSQNSADGLVSRLMQRQSSIPNLLSSRHSPDGSEDRQPPDPTGSQETHNARAEYALSMSPSQDLNITPRLYEGLKRLQLGRLEDQRGTEINVELPEFLRSPQFQMYLRERQQRLNRDADSAHSQSTASEAPPSFHSHSSDLGVPLVPHDGDAPPIPPRGKHLGPTRPPNRLPTVKGYW</sequence>
<dbReference type="Gene3D" id="3.10.20.90">
    <property type="entry name" value="Phosphatidylinositol 3-kinase Catalytic Subunit, Chain A, domain 1"/>
    <property type="match status" value="1"/>
</dbReference>
<dbReference type="Pfam" id="PF00615">
    <property type="entry name" value="RGS"/>
    <property type="match status" value="1"/>
</dbReference>
<dbReference type="Gene3D" id="1.10.196.10">
    <property type="match status" value="2"/>
</dbReference>
<feature type="region of interest" description="Disordered" evidence="2">
    <location>
        <begin position="644"/>
        <end position="669"/>
    </location>
</feature>
<dbReference type="PANTHER" id="PTHR45945">
    <property type="entry name" value="REGULATOR OF G-PROTEIN SIGNALING LOCO"/>
    <property type="match status" value="1"/>
</dbReference>
<feature type="region of interest" description="Disordered" evidence="2">
    <location>
        <begin position="606"/>
        <end position="629"/>
    </location>
</feature>
<feature type="compositionally biased region" description="Polar residues" evidence="2">
    <location>
        <begin position="299"/>
        <end position="308"/>
    </location>
</feature>
<name>A0A7R8ZMU0_9CRUS</name>
<dbReference type="SMART" id="SM00315">
    <property type="entry name" value="RGS"/>
    <property type="match status" value="1"/>
</dbReference>
<feature type="region of interest" description="Disordered" evidence="2">
    <location>
        <begin position="145"/>
        <end position="164"/>
    </location>
</feature>
<dbReference type="InterPro" id="IPR044926">
    <property type="entry name" value="RGS_subdomain_2"/>
</dbReference>
<feature type="compositionally biased region" description="Basic and acidic residues" evidence="2">
    <location>
        <begin position="650"/>
        <end position="660"/>
    </location>
</feature>
<dbReference type="PROSITE" id="PS50898">
    <property type="entry name" value="RBD"/>
    <property type="match status" value="1"/>
</dbReference>
<feature type="region of interest" description="Disordered" evidence="2">
    <location>
        <begin position="18"/>
        <end position="94"/>
    </location>
</feature>
<dbReference type="InterPro" id="IPR003116">
    <property type="entry name" value="RBD_dom"/>
</dbReference>
<proteinExistence type="predicted"/>
<dbReference type="PRINTS" id="PR01301">
    <property type="entry name" value="RGSPROTEIN"/>
</dbReference>
<dbReference type="Pfam" id="PF02196">
    <property type="entry name" value="RBD"/>
    <property type="match status" value="1"/>
</dbReference>
<evidence type="ECO:0000256" key="1">
    <source>
        <dbReference type="ARBA" id="ARBA00022468"/>
    </source>
</evidence>
<dbReference type="GO" id="GO:0005096">
    <property type="term" value="F:GTPase activator activity"/>
    <property type="evidence" value="ECO:0007669"/>
    <property type="project" value="UniProtKB-KW"/>
</dbReference>
<dbReference type="AlphaFoldDB" id="A0A7R8ZMU0"/>
<feature type="region of interest" description="Disordered" evidence="2">
    <location>
        <begin position="245"/>
        <end position="355"/>
    </location>
</feature>
<dbReference type="InterPro" id="IPR024066">
    <property type="entry name" value="RGS_subdom1/3"/>
</dbReference>
<dbReference type="InterPro" id="IPR046995">
    <property type="entry name" value="RGS10/12/14-like"/>
</dbReference>
<dbReference type="InterPro" id="IPR016137">
    <property type="entry name" value="RGS"/>
</dbReference>
<dbReference type="Gene3D" id="1.10.167.10">
    <property type="entry name" value="Regulator of G-protein Signalling 4, domain 2"/>
    <property type="match status" value="1"/>
</dbReference>
<dbReference type="GO" id="GO:0005634">
    <property type="term" value="C:nucleus"/>
    <property type="evidence" value="ECO:0007669"/>
    <property type="project" value="TreeGrafter"/>
</dbReference>
<dbReference type="OrthoDB" id="196547at2759"/>
<evidence type="ECO:0000256" key="2">
    <source>
        <dbReference type="SAM" id="MobiDB-lite"/>
    </source>
</evidence>
<feature type="region of interest" description="Disordered" evidence="2">
    <location>
        <begin position="734"/>
        <end position="800"/>
    </location>
</feature>
<accession>A0A7R8ZMU0</accession>
<dbReference type="PANTHER" id="PTHR45945:SF3">
    <property type="entry name" value="REGULATOR OF G-PROTEIN SIGNALING LOCO"/>
    <property type="match status" value="1"/>
</dbReference>
<feature type="compositionally biased region" description="Polar residues" evidence="2">
    <location>
        <begin position="56"/>
        <end position="71"/>
    </location>
</feature>
<protein>
    <submittedName>
        <fullName evidence="3">Uncharacterized protein</fullName>
    </submittedName>
</protein>
<dbReference type="GO" id="GO:0007165">
    <property type="term" value="P:signal transduction"/>
    <property type="evidence" value="ECO:0007669"/>
    <property type="project" value="InterPro"/>
</dbReference>
<dbReference type="PROSITE" id="PS50132">
    <property type="entry name" value="RGS"/>
    <property type="match status" value="1"/>
</dbReference>
<dbReference type="SMART" id="SM00455">
    <property type="entry name" value="RBD"/>
    <property type="match status" value="1"/>
</dbReference>
<dbReference type="SUPFAM" id="SSF48097">
    <property type="entry name" value="Regulator of G-protein signaling, RGS"/>
    <property type="match status" value="1"/>
</dbReference>
<dbReference type="GO" id="GO:0008277">
    <property type="term" value="P:regulation of G protein-coupled receptor signaling pathway"/>
    <property type="evidence" value="ECO:0007669"/>
    <property type="project" value="TreeGrafter"/>
</dbReference>
<organism evidence="3">
    <name type="scientific">Cyprideis torosa</name>
    <dbReference type="NCBI Taxonomy" id="163714"/>
    <lineage>
        <taxon>Eukaryota</taxon>
        <taxon>Metazoa</taxon>
        <taxon>Ecdysozoa</taxon>
        <taxon>Arthropoda</taxon>
        <taxon>Crustacea</taxon>
        <taxon>Oligostraca</taxon>
        <taxon>Ostracoda</taxon>
        <taxon>Podocopa</taxon>
        <taxon>Podocopida</taxon>
        <taxon>Cytherocopina</taxon>
        <taxon>Cytheroidea</taxon>
        <taxon>Cytherideidae</taxon>
        <taxon>Cyprideis</taxon>
    </lineage>
</organism>
<dbReference type="GO" id="GO:0005886">
    <property type="term" value="C:plasma membrane"/>
    <property type="evidence" value="ECO:0007669"/>
    <property type="project" value="TreeGrafter"/>
</dbReference>
<dbReference type="InterPro" id="IPR036305">
    <property type="entry name" value="RGS_sf"/>
</dbReference>
<keyword evidence="1" id="KW-0343">GTPase activation</keyword>
<feature type="compositionally biased region" description="Basic and acidic residues" evidence="2">
    <location>
        <begin position="606"/>
        <end position="621"/>
    </location>
</feature>
<reference evidence="3" key="1">
    <citation type="submission" date="2020-11" db="EMBL/GenBank/DDBJ databases">
        <authorList>
            <person name="Tran Van P."/>
        </authorList>
    </citation>
    <scope>NUCLEOTIDE SEQUENCE</scope>
</reference>
<evidence type="ECO:0000313" key="3">
    <source>
        <dbReference type="EMBL" id="CAD7225220.1"/>
    </source>
</evidence>
<dbReference type="EMBL" id="OB660527">
    <property type="protein sequence ID" value="CAD7225220.1"/>
    <property type="molecule type" value="Genomic_DNA"/>
</dbReference>